<dbReference type="SMART" id="SM00220">
    <property type="entry name" value="S_TKc"/>
    <property type="match status" value="1"/>
</dbReference>
<dbReference type="Pfam" id="PF00069">
    <property type="entry name" value="Pkinase"/>
    <property type="match status" value="1"/>
</dbReference>
<dbReference type="PROSITE" id="PS00107">
    <property type="entry name" value="PROTEIN_KINASE_ATP"/>
    <property type="match status" value="1"/>
</dbReference>
<dbReference type="GO" id="GO:0004674">
    <property type="term" value="F:protein serine/threonine kinase activity"/>
    <property type="evidence" value="ECO:0007669"/>
    <property type="project" value="UniProtKB-KW"/>
</dbReference>
<dbReference type="InterPro" id="IPR008271">
    <property type="entry name" value="Ser/Thr_kinase_AS"/>
</dbReference>
<name>E4MZW0_KITSK</name>
<sequence length="558" mass="56882">MQPLEPGDPRQLGDYRLLGRLGAGGMGAVYLGRTPGGRTVAVKAVQPALARDAQFRERFRQEVAAARRVGGSWTAPVLDADTEGELPWVATGFVAGPSLTDAVREHGPLPEPTVRLLGVGLAEALAHVHGLGLVHRDVKPSNVLLTLDGPRLIDFGIARALDESSGLTQTGHVVGSPGYMSPEQAQGQPAGPASDVFSLGAVLALAATGRPPFGDGVSGAVLLYRVLHEQPDLAALDYPLRTVILACMAKNPAARPTPGQLRDRLDPDHDAAGRLGRSNWLPADLAAAVGRTAVRLLDLETDGHPPSAAPSAPPSAPVHPPVQPPLPPAQPLAAQATQAGFGPADPAAFDPAAFGPPPKRPGRGRRIALLTAAALLLAGLGGYGVARLADNSGGSGGSGSAAATGAPGPAPEQSTPEPSGSASGSASDDPSDDPSEEPSDGPSTENVVPEAFVGMWRGDGAGSDKASTLEVVVNRGAIGERDGGSGWLKSKSGECRATWTLVKSAETRLNFTSELLSARGLQCGTGERQLDLQPDGTLRYGATGGAEGSGVVLHRVTP</sequence>
<protein>
    <submittedName>
        <fullName evidence="8">Putative serine/threonine protein kinase</fullName>
    </submittedName>
</protein>
<dbReference type="PATRIC" id="fig|452652.3.peg.4253"/>
<evidence type="ECO:0000256" key="4">
    <source>
        <dbReference type="ARBA" id="ARBA00022840"/>
    </source>
</evidence>
<keyword evidence="2 5" id="KW-0547">Nucleotide-binding</keyword>
<evidence type="ECO:0000259" key="7">
    <source>
        <dbReference type="PROSITE" id="PS50011"/>
    </source>
</evidence>
<keyword evidence="9" id="KW-1185">Reference proteome</keyword>
<dbReference type="Proteomes" id="UP000007076">
    <property type="component" value="Chromosome"/>
</dbReference>
<feature type="compositionally biased region" description="Low complexity" evidence="6">
    <location>
        <begin position="331"/>
        <end position="353"/>
    </location>
</feature>
<dbReference type="AlphaFoldDB" id="E4MZW0"/>
<evidence type="ECO:0000256" key="1">
    <source>
        <dbReference type="ARBA" id="ARBA00022679"/>
    </source>
</evidence>
<evidence type="ECO:0000256" key="6">
    <source>
        <dbReference type="SAM" id="MobiDB-lite"/>
    </source>
</evidence>
<evidence type="ECO:0000256" key="5">
    <source>
        <dbReference type="PROSITE-ProRule" id="PRU10141"/>
    </source>
</evidence>
<proteinExistence type="predicted"/>
<dbReference type="KEGG" id="ksk:KSE_42590"/>
<feature type="compositionally biased region" description="Low complexity" evidence="6">
    <location>
        <begin position="414"/>
        <end position="428"/>
    </location>
</feature>
<feature type="region of interest" description="Disordered" evidence="6">
    <location>
        <begin position="253"/>
        <end position="276"/>
    </location>
</feature>
<dbReference type="InterPro" id="IPR017441">
    <property type="entry name" value="Protein_kinase_ATP_BS"/>
</dbReference>
<dbReference type="InterPro" id="IPR000719">
    <property type="entry name" value="Prot_kinase_dom"/>
</dbReference>
<dbReference type="PROSITE" id="PS50011">
    <property type="entry name" value="PROTEIN_KINASE_DOM"/>
    <property type="match status" value="1"/>
</dbReference>
<accession>E4MZW0</accession>
<dbReference type="InterPro" id="IPR011009">
    <property type="entry name" value="Kinase-like_dom_sf"/>
</dbReference>
<evidence type="ECO:0000256" key="3">
    <source>
        <dbReference type="ARBA" id="ARBA00022777"/>
    </source>
</evidence>
<dbReference type="eggNOG" id="COG0515">
    <property type="taxonomic scope" value="Bacteria"/>
</dbReference>
<dbReference type="STRING" id="452652.KSE_42590"/>
<dbReference type="CDD" id="cd14014">
    <property type="entry name" value="STKc_PknB_like"/>
    <property type="match status" value="1"/>
</dbReference>
<dbReference type="Gene3D" id="3.30.200.20">
    <property type="entry name" value="Phosphorylase Kinase, domain 1"/>
    <property type="match status" value="1"/>
</dbReference>
<evidence type="ECO:0000256" key="2">
    <source>
        <dbReference type="ARBA" id="ARBA00022741"/>
    </source>
</evidence>
<dbReference type="PANTHER" id="PTHR43289:SF34">
    <property type="entry name" value="SERINE_THREONINE-PROTEIN KINASE YBDM-RELATED"/>
    <property type="match status" value="1"/>
</dbReference>
<feature type="region of interest" description="Disordered" evidence="6">
    <location>
        <begin position="393"/>
        <end position="447"/>
    </location>
</feature>
<keyword evidence="4 5" id="KW-0067">ATP-binding</keyword>
<dbReference type="SUPFAM" id="SSF56112">
    <property type="entry name" value="Protein kinase-like (PK-like)"/>
    <property type="match status" value="1"/>
</dbReference>
<dbReference type="PROSITE" id="PS00108">
    <property type="entry name" value="PROTEIN_KINASE_ST"/>
    <property type="match status" value="1"/>
</dbReference>
<dbReference type="Gene3D" id="1.10.510.10">
    <property type="entry name" value="Transferase(Phosphotransferase) domain 1"/>
    <property type="match status" value="1"/>
</dbReference>
<dbReference type="RefSeq" id="WP_014137346.1">
    <property type="nucleotide sequence ID" value="NC_016109.1"/>
</dbReference>
<gene>
    <name evidence="8" type="ordered locus">KSE_42590</name>
</gene>
<dbReference type="HOGENOM" id="CLU_000288_135_1_11"/>
<dbReference type="GO" id="GO:0005524">
    <property type="term" value="F:ATP binding"/>
    <property type="evidence" value="ECO:0007669"/>
    <property type="project" value="UniProtKB-UniRule"/>
</dbReference>
<feature type="binding site" evidence="5">
    <location>
        <position position="43"/>
    </location>
    <ligand>
        <name>ATP</name>
        <dbReference type="ChEBI" id="CHEBI:30616"/>
    </ligand>
</feature>
<feature type="domain" description="Protein kinase" evidence="7">
    <location>
        <begin position="15"/>
        <end position="272"/>
    </location>
</feature>
<keyword evidence="8" id="KW-0723">Serine/threonine-protein kinase</keyword>
<feature type="region of interest" description="Disordered" evidence="6">
    <location>
        <begin position="300"/>
        <end position="361"/>
    </location>
</feature>
<evidence type="ECO:0000313" key="8">
    <source>
        <dbReference type="EMBL" id="BAJ30044.1"/>
    </source>
</evidence>
<reference evidence="8 9" key="1">
    <citation type="journal article" date="2010" name="DNA Res.">
        <title>Genome sequence of Kitasatospora setae NBRC 14216T: an evolutionary snapshot of the family Streptomycetaceae.</title>
        <authorList>
            <person name="Ichikawa N."/>
            <person name="Oguchi A."/>
            <person name="Ikeda H."/>
            <person name="Ishikawa J."/>
            <person name="Kitani S."/>
            <person name="Watanabe Y."/>
            <person name="Nakamura S."/>
            <person name="Katano Y."/>
            <person name="Kishi E."/>
            <person name="Sasagawa M."/>
            <person name="Ankai A."/>
            <person name="Fukui S."/>
            <person name="Hashimoto Y."/>
            <person name="Kamata S."/>
            <person name="Otoguro M."/>
            <person name="Tanikawa S."/>
            <person name="Nihira T."/>
            <person name="Horinouchi S."/>
            <person name="Ohnishi Y."/>
            <person name="Hayakawa M."/>
            <person name="Kuzuyama T."/>
            <person name="Arisawa A."/>
            <person name="Nomoto F."/>
            <person name="Miura H."/>
            <person name="Takahashi Y."/>
            <person name="Fujita N."/>
        </authorList>
    </citation>
    <scope>NUCLEOTIDE SEQUENCE [LARGE SCALE GENOMIC DNA]</scope>
    <source>
        <strain evidence="9">ATCC 33774 / DSM 43861 / JCM 3304 / KCC A-0304 / NBRC 14216 / KM-6054</strain>
    </source>
</reference>
<dbReference type="EMBL" id="AP010968">
    <property type="protein sequence ID" value="BAJ30044.1"/>
    <property type="molecule type" value="Genomic_DNA"/>
</dbReference>
<keyword evidence="1" id="KW-0808">Transferase</keyword>
<organism evidence="8 9">
    <name type="scientific">Kitasatospora setae (strain ATCC 33774 / DSM 43861 / JCM 3304 / KCC A-0304 / NBRC 14216 / KM-6054)</name>
    <name type="common">Streptomyces setae</name>
    <dbReference type="NCBI Taxonomy" id="452652"/>
    <lineage>
        <taxon>Bacteria</taxon>
        <taxon>Bacillati</taxon>
        <taxon>Actinomycetota</taxon>
        <taxon>Actinomycetes</taxon>
        <taxon>Kitasatosporales</taxon>
        <taxon>Streptomycetaceae</taxon>
        <taxon>Kitasatospora</taxon>
    </lineage>
</organism>
<keyword evidence="3 8" id="KW-0418">Kinase</keyword>
<evidence type="ECO:0000313" key="9">
    <source>
        <dbReference type="Proteomes" id="UP000007076"/>
    </source>
</evidence>
<dbReference type="PANTHER" id="PTHR43289">
    <property type="entry name" value="MITOGEN-ACTIVATED PROTEIN KINASE KINASE KINASE 20-RELATED"/>
    <property type="match status" value="1"/>
</dbReference>
<feature type="compositionally biased region" description="Acidic residues" evidence="6">
    <location>
        <begin position="429"/>
        <end position="439"/>
    </location>
</feature>
<feature type="compositionally biased region" description="Pro residues" evidence="6">
    <location>
        <begin position="307"/>
        <end position="330"/>
    </location>
</feature>
<feature type="compositionally biased region" description="Basic and acidic residues" evidence="6">
    <location>
        <begin position="261"/>
        <end position="272"/>
    </location>
</feature>